<keyword evidence="2" id="KW-1185">Reference proteome</keyword>
<evidence type="ECO:0000313" key="1">
    <source>
        <dbReference type="EMBL" id="KAL0858935.1"/>
    </source>
</evidence>
<dbReference type="InterPro" id="IPR011992">
    <property type="entry name" value="EF-hand-dom_pair"/>
</dbReference>
<dbReference type="Proteomes" id="UP001549920">
    <property type="component" value="Unassembled WGS sequence"/>
</dbReference>
<sequence length="108" mass="12953">MDFEEMYQVLKGASGKDGASYTEIKRWFKECKIIDGLILNDHLFDHSYERIAPNREDLSMTQFVQFIGILAREAKREVKTFFERFKTVQKDIIDEIQRRHREKGTKYE</sequence>
<protein>
    <submittedName>
        <fullName evidence="1">Uncharacterized protein</fullName>
    </submittedName>
</protein>
<reference evidence="1 2" key="1">
    <citation type="submission" date="2024-06" db="EMBL/GenBank/DDBJ databases">
        <title>A chromosome-level genome assembly of beet webworm, Loxostege sticticalis.</title>
        <authorList>
            <person name="Zhang Y."/>
        </authorList>
    </citation>
    <scope>NUCLEOTIDE SEQUENCE [LARGE SCALE GENOMIC DNA]</scope>
    <source>
        <strain evidence="1">AQ026</strain>
        <tissue evidence="1">Whole body</tissue>
    </source>
</reference>
<dbReference type="EMBL" id="JBEUOH010000029">
    <property type="protein sequence ID" value="KAL0858935.1"/>
    <property type="molecule type" value="Genomic_DNA"/>
</dbReference>
<gene>
    <name evidence="1" type="ORF">ABMA27_011359</name>
</gene>
<evidence type="ECO:0000313" key="2">
    <source>
        <dbReference type="Proteomes" id="UP001549920"/>
    </source>
</evidence>
<dbReference type="SUPFAM" id="SSF47473">
    <property type="entry name" value="EF-hand"/>
    <property type="match status" value="1"/>
</dbReference>
<dbReference type="Gene3D" id="1.10.238.10">
    <property type="entry name" value="EF-hand"/>
    <property type="match status" value="1"/>
</dbReference>
<comment type="caution">
    <text evidence="1">The sequence shown here is derived from an EMBL/GenBank/DDBJ whole genome shotgun (WGS) entry which is preliminary data.</text>
</comment>
<organism evidence="1 2">
    <name type="scientific">Loxostege sticticalis</name>
    <name type="common">Beet webworm moth</name>
    <dbReference type="NCBI Taxonomy" id="481309"/>
    <lineage>
        <taxon>Eukaryota</taxon>
        <taxon>Metazoa</taxon>
        <taxon>Ecdysozoa</taxon>
        <taxon>Arthropoda</taxon>
        <taxon>Hexapoda</taxon>
        <taxon>Insecta</taxon>
        <taxon>Pterygota</taxon>
        <taxon>Neoptera</taxon>
        <taxon>Endopterygota</taxon>
        <taxon>Lepidoptera</taxon>
        <taxon>Glossata</taxon>
        <taxon>Ditrysia</taxon>
        <taxon>Pyraloidea</taxon>
        <taxon>Crambidae</taxon>
        <taxon>Pyraustinae</taxon>
        <taxon>Loxostege</taxon>
    </lineage>
</organism>
<accession>A0ABR3H298</accession>
<proteinExistence type="predicted"/>
<name>A0ABR3H298_LOXSC</name>